<dbReference type="KEGG" id="mng:MNEG_0561"/>
<gene>
    <name evidence="11" type="ORF">MNEG_0561</name>
</gene>
<evidence type="ECO:0000256" key="10">
    <source>
        <dbReference type="SAM" id="Phobius"/>
    </source>
</evidence>
<dbReference type="GO" id="GO:0005886">
    <property type="term" value="C:plasma membrane"/>
    <property type="evidence" value="ECO:0007669"/>
    <property type="project" value="UniProtKB-SubCell"/>
</dbReference>
<feature type="coiled-coil region" evidence="8">
    <location>
        <begin position="223"/>
        <end position="306"/>
    </location>
</feature>
<feature type="transmembrane region" description="Helical" evidence="10">
    <location>
        <begin position="643"/>
        <end position="660"/>
    </location>
</feature>
<feature type="compositionally biased region" description="Basic and acidic residues" evidence="9">
    <location>
        <begin position="383"/>
        <end position="393"/>
    </location>
</feature>
<feature type="coiled-coil region" evidence="8">
    <location>
        <begin position="61"/>
        <end position="173"/>
    </location>
</feature>
<name>A0A0D2KAY0_9CHLO</name>
<comment type="similarity">
    <text evidence="7">Belongs to the plant Proton pump-interactor protein family.</text>
</comment>
<feature type="region of interest" description="Disordered" evidence="9">
    <location>
        <begin position="373"/>
        <end position="409"/>
    </location>
</feature>
<evidence type="ECO:0000256" key="3">
    <source>
        <dbReference type="ARBA" id="ARBA00022692"/>
    </source>
</evidence>
<evidence type="ECO:0000256" key="8">
    <source>
        <dbReference type="SAM" id="Coils"/>
    </source>
</evidence>
<evidence type="ECO:0000256" key="6">
    <source>
        <dbReference type="ARBA" id="ARBA00023136"/>
    </source>
</evidence>
<keyword evidence="2" id="KW-1003">Cell membrane</keyword>
<feature type="compositionally biased region" description="Low complexity" evidence="9">
    <location>
        <begin position="564"/>
        <end position="599"/>
    </location>
</feature>
<dbReference type="GeneID" id="25726679"/>
<feature type="region of interest" description="Disordered" evidence="9">
    <location>
        <begin position="505"/>
        <end position="551"/>
    </location>
</feature>
<keyword evidence="6 10" id="KW-0472">Membrane</keyword>
<dbReference type="EMBL" id="KK100266">
    <property type="protein sequence ID" value="KIZ07393.1"/>
    <property type="molecule type" value="Genomic_DNA"/>
</dbReference>
<evidence type="ECO:0000256" key="2">
    <source>
        <dbReference type="ARBA" id="ARBA00022475"/>
    </source>
</evidence>
<feature type="compositionally biased region" description="Low complexity" evidence="9">
    <location>
        <begin position="449"/>
        <end position="475"/>
    </location>
</feature>
<dbReference type="AlphaFoldDB" id="A0A0D2KAY0"/>
<keyword evidence="4 10" id="KW-1133">Transmembrane helix</keyword>
<evidence type="ECO:0000256" key="7">
    <source>
        <dbReference type="ARBA" id="ARBA00038080"/>
    </source>
</evidence>
<dbReference type="PANTHER" id="PTHR32219:SF3">
    <property type="entry name" value="CALPONIN-LIKE DOMAIN PROTEIN"/>
    <property type="match status" value="1"/>
</dbReference>
<dbReference type="InterPro" id="IPR055282">
    <property type="entry name" value="PPI1-4"/>
</dbReference>
<keyword evidence="12" id="KW-1185">Reference proteome</keyword>
<accession>A0A0D2KAY0</accession>
<feature type="region of interest" description="Disordered" evidence="9">
    <location>
        <begin position="425"/>
        <end position="475"/>
    </location>
</feature>
<feature type="region of interest" description="Disordered" evidence="9">
    <location>
        <begin position="564"/>
        <end position="624"/>
    </location>
</feature>
<dbReference type="OrthoDB" id="2195113at2759"/>
<feature type="compositionally biased region" description="Basic and acidic residues" evidence="9">
    <location>
        <begin position="505"/>
        <end position="549"/>
    </location>
</feature>
<keyword evidence="5 8" id="KW-0175">Coiled coil</keyword>
<evidence type="ECO:0000256" key="9">
    <source>
        <dbReference type="SAM" id="MobiDB-lite"/>
    </source>
</evidence>
<evidence type="ECO:0000313" key="12">
    <source>
        <dbReference type="Proteomes" id="UP000054498"/>
    </source>
</evidence>
<comment type="subcellular location">
    <subcellularLocation>
        <location evidence="1">Cell membrane</location>
        <topology evidence="1">Single-pass membrane protein</topology>
    </subcellularLocation>
</comment>
<keyword evidence="3 10" id="KW-0812">Transmembrane</keyword>
<evidence type="ECO:0000313" key="11">
    <source>
        <dbReference type="EMBL" id="KIZ07393.1"/>
    </source>
</evidence>
<evidence type="ECO:0000256" key="1">
    <source>
        <dbReference type="ARBA" id="ARBA00004162"/>
    </source>
</evidence>
<dbReference type="RefSeq" id="XP_013906412.1">
    <property type="nucleotide sequence ID" value="XM_014050958.1"/>
</dbReference>
<feature type="region of interest" description="Disordered" evidence="9">
    <location>
        <begin position="21"/>
        <end position="44"/>
    </location>
</feature>
<proteinExistence type="inferred from homology"/>
<organism evidence="11 12">
    <name type="scientific">Monoraphidium neglectum</name>
    <dbReference type="NCBI Taxonomy" id="145388"/>
    <lineage>
        <taxon>Eukaryota</taxon>
        <taxon>Viridiplantae</taxon>
        <taxon>Chlorophyta</taxon>
        <taxon>core chlorophytes</taxon>
        <taxon>Chlorophyceae</taxon>
        <taxon>CS clade</taxon>
        <taxon>Sphaeropleales</taxon>
        <taxon>Selenastraceae</taxon>
        <taxon>Monoraphidium</taxon>
    </lineage>
</organism>
<dbReference type="Gene3D" id="1.20.5.340">
    <property type="match status" value="1"/>
</dbReference>
<dbReference type="PANTHER" id="PTHR32219">
    <property type="entry name" value="RNA-BINDING PROTEIN YLMH-RELATED"/>
    <property type="match status" value="1"/>
</dbReference>
<feature type="compositionally biased region" description="Polar residues" evidence="9">
    <location>
        <begin position="426"/>
        <end position="435"/>
    </location>
</feature>
<sequence>MADTLVDSQLDLLDAAADAKLDAPTSAEDAQPQENVASAPSKPKNLYFVRVPRPQIDEAPVKELQTKLAATLTKLKEYNSKLAGKREVVAGLRQQVAVARSLKEEAAPEWQDKISKLQELKDIKKSYLDEIQAIKGAQSGLDARTEQQPPSYARAARRAQEELDAKLAAMEAEISHGQLELREEKQMVRDISRLRAQRDRIREAEGRYGSVRTPPRGAAVEDLSQLEGELSKVKATIKELDAEVTSLKGERSQAVGILQEIQGKLREVNDGISELEAERAEHEAKKKALQEQIRTAQDESSEAMQEWRENRKFSLTVRDLVEAGKLDEARALCDEQVASYMGRILGDKAYRKEYTQGWAEQRKYVVSELLPGSGVAQDAGRGAARDKGGRGDKGAPPAPRAEPKVQGAAKAAALIEQLMARAQATVAAQRSSQPQPAHEESEEPEADAPEANGGAAEDANGGAPRAPAAPREAAAELPALPELAFEVPALVVSKDEADAALTEEQKKELIREENKRKAAEAAERKKRREEAAVRKKQAAEEAAKRKGDEPAAVPVAALAPAPAPVAPAAVAEDAGPVAAPQAEAEAPVARQQQPRQQKVQQRKPKGAPVIKPEPVGMKRPRGEEPAWRKALKAVGLESSTNQAVAMCVALMLLIFIVLVAR</sequence>
<evidence type="ECO:0000256" key="4">
    <source>
        <dbReference type="ARBA" id="ARBA00022989"/>
    </source>
</evidence>
<evidence type="ECO:0000256" key="5">
    <source>
        <dbReference type="ARBA" id="ARBA00023054"/>
    </source>
</evidence>
<dbReference type="Proteomes" id="UP000054498">
    <property type="component" value="Unassembled WGS sequence"/>
</dbReference>
<reference evidence="11 12" key="1">
    <citation type="journal article" date="2013" name="BMC Genomics">
        <title>Reconstruction of the lipid metabolism for the microalga Monoraphidium neglectum from its genome sequence reveals characteristics suitable for biofuel production.</title>
        <authorList>
            <person name="Bogen C."/>
            <person name="Al-Dilaimi A."/>
            <person name="Albersmeier A."/>
            <person name="Wichmann J."/>
            <person name="Grundmann M."/>
            <person name="Rupp O."/>
            <person name="Lauersen K.J."/>
            <person name="Blifernez-Klassen O."/>
            <person name="Kalinowski J."/>
            <person name="Goesmann A."/>
            <person name="Mussgnug J.H."/>
            <person name="Kruse O."/>
        </authorList>
    </citation>
    <scope>NUCLEOTIDE SEQUENCE [LARGE SCALE GENOMIC DNA]</scope>
    <source>
        <strain evidence="11 12">SAG 48.87</strain>
    </source>
</reference>
<protein>
    <submittedName>
        <fullName evidence="11">Uncharacterized protein</fullName>
    </submittedName>
</protein>